<proteinExistence type="inferred from homology"/>
<feature type="chain" id="PRO_5038605071" evidence="3">
    <location>
        <begin position="25"/>
        <end position="295"/>
    </location>
</feature>
<feature type="domain" description="EamA" evidence="4">
    <location>
        <begin position="158"/>
        <end position="291"/>
    </location>
</feature>
<evidence type="ECO:0000259" key="4">
    <source>
        <dbReference type="Pfam" id="PF00892"/>
    </source>
</evidence>
<feature type="transmembrane region" description="Helical" evidence="2">
    <location>
        <begin position="153"/>
        <end position="175"/>
    </location>
</feature>
<reference evidence="5 6" key="1">
    <citation type="submission" date="2019-09" db="EMBL/GenBank/DDBJ databases">
        <title>Phylogeny of genus Pseudoclavibacter and closely related genus.</title>
        <authorList>
            <person name="Li Y."/>
        </authorList>
    </citation>
    <scope>NUCLEOTIDE SEQUENCE [LARGE SCALE GENOMIC DNA]</scope>
    <source>
        <strain evidence="5 6">THG-MD12</strain>
    </source>
</reference>
<dbReference type="InterPro" id="IPR000620">
    <property type="entry name" value="EamA_dom"/>
</dbReference>
<feature type="transmembrane region" description="Helical" evidence="2">
    <location>
        <begin position="275"/>
        <end position="292"/>
    </location>
</feature>
<feature type="transmembrane region" description="Helical" evidence="2">
    <location>
        <begin position="187"/>
        <end position="208"/>
    </location>
</feature>
<dbReference type="OrthoDB" id="9787117at2"/>
<dbReference type="InterPro" id="IPR037185">
    <property type="entry name" value="EmrE-like"/>
</dbReference>
<feature type="domain" description="EamA" evidence="4">
    <location>
        <begin position="6"/>
        <end position="138"/>
    </location>
</feature>
<feature type="transmembrane region" description="Helical" evidence="2">
    <location>
        <begin position="90"/>
        <end position="109"/>
    </location>
</feature>
<feature type="transmembrane region" description="Helical" evidence="2">
    <location>
        <begin position="220"/>
        <end position="238"/>
    </location>
</feature>
<dbReference type="SUPFAM" id="SSF103481">
    <property type="entry name" value="Multidrug resistance efflux transporter EmrE"/>
    <property type="match status" value="2"/>
</dbReference>
<keyword evidence="2" id="KW-1133">Transmembrane helix</keyword>
<dbReference type="Proteomes" id="UP000490386">
    <property type="component" value="Unassembled WGS sequence"/>
</dbReference>
<dbReference type="GO" id="GO:0016020">
    <property type="term" value="C:membrane"/>
    <property type="evidence" value="ECO:0007669"/>
    <property type="project" value="InterPro"/>
</dbReference>
<keyword evidence="2" id="KW-0472">Membrane</keyword>
<evidence type="ECO:0000256" key="3">
    <source>
        <dbReference type="SAM" id="SignalP"/>
    </source>
</evidence>
<dbReference type="Gene3D" id="1.10.3730.20">
    <property type="match status" value="1"/>
</dbReference>
<feature type="transmembrane region" description="Helical" evidence="2">
    <location>
        <begin position="250"/>
        <end position="269"/>
    </location>
</feature>
<feature type="transmembrane region" description="Helical" evidence="2">
    <location>
        <begin position="68"/>
        <end position="84"/>
    </location>
</feature>
<evidence type="ECO:0000256" key="2">
    <source>
        <dbReference type="SAM" id="Phobius"/>
    </source>
</evidence>
<dbReference type="PANTHER" id="PTHR22911:SF79">
    <property type="entry name" value="MOBA-LIKE NTP TRANSFERASE DOMAIN-CONTAINING PROTEIN"/>
    <property type="match status" value="1"/>
</dbReference>
<keyword evidence="2" id="KW-0812">Transmembrane</keyword>
<dbReference type="Pfam" id="PF00892">
    <property type="entry name" value="EamA"/>
    <property type="match status" value="2"/>
</dbReference>
<keyword evidence="3" id="KW-0732">Signal</keyword>
<feature type="transmembrane region" description="Helical" evidence="2">
    <location>
        <begin position="121"/>
        <end position="141"/>
    </location>
</feature>
<dbReference type="RefSeq" id="WP_151425073.1">
    <property type="nucleotide sequence ID" value="NZ_WBJX01000008.1"/>
</dbReference>
<keyword evidence="6" id="KW-1185">Reference proteome</keyword>
<dbReference type="PANTHER" id="PTHR22911">
    <property type="entry name" value="ACYL-MALONYL CONDENSING ENZYME-RELATED"/>
    <property type="match status" value="1"/>
</dbReference>
<comment type="similarity">
    <text evidence="1">Belongs to the EamA transporter family.</text>
</comment>
<evidence type="ECO:0000313" key="5">
    <source>
        <dbReference type="EMBL" id="KAB1636102.1"/>
    </source>
</evidence>
<sequence length="295" mass="30262">MTRRSAIPVLVLSALIMGTASTAAALMPASIPGTTIGAATLGAGGLLMFVAFRGSALQVLRDRHTRHWVLSGGLLVACYALAYYSSVQYAGAAVSTVVNLGSAPLFAAAMEWITGTRRLSLQWALGTAVSVVGLVLLSFFADPGAASDTPTDAADMTAGIALAVLSGLLYAGYTLTSKKALDQRPDAPGVMGATFGVGGFLLLPLLALNFETLLRTPATIGLGLYLAIGPVLIGFWLFGLGLRYVDARTATTITLIEPVLASLLAVIVIHEAIAAPGWIGIAATVVGLYVATKKS</sequence>
<gene>
    <name evidence="5" type="ORF">F8O03_17780</name>
</gene>
<protein>
    <submittedName>
        <fullName evidence="5">EamA family transporter</fullName>
    </submittedName>
</protein>
<name>A0A7J5AXD3_9MICO</name>
<comment type="caution">
    <text evidence="5">The sequence shown here is derived from an EMBL/GenBank/DDBJ whole genome shotgun (WGS) entry which is preliminary data.</text>
</comment>
<feature type="signal peptide" evidence="3">
    <location>
        <begin position="1"/>
        <end position="24"/>
    </location>
</feature>
<accession>A0A7J5AXD3</accession>
<dbReference type="AlphaFoldDB" id="A0A7J5AXD3"/>
<organism evidence="5 6">
    <name type="scientific">Pseudoclavibacter terrae</name>
    <dbReference type="NCBI Taxonomy" id="1530195"/>
    <lineage>
        <taxon>Bacteria</taxon>
        <taxon>Bacillati</taxon>
        <taxon>Actinomycetota</taxon>
        <taxon>Actinomycetes</taxon>
        <taxon>Micrococcales</taxon>
        <taxon>Microbacteriaceae</taxon>
        <taxon>Pseudoclavibacter</taxon>
    </lineage>
</organism>
<evidence type="ECO:0000256" key="1">
    <source>
        <dbReference type="ARBA" id="ARBA00007362"/>
    </source>
</evidence>
<dbReference type="EMBL" id="WBJX01000008">
    <property type="protein sequence ID" value="KAB1636102.1"/>
    <property type="molecule type" value="Genomic_DNA"/>
</dbReference>
<evidence type="ECO:0000313" key="6">
    <source>
        <dbReference type="Proteomes" id="UP000490386"/>
    </source>
</evidence>
<feature type="transmembrane region" description="Helical" evidence="2">
    <location>
        <begin position="35"/>
        <end position="56"/>
    </location>
</feature>